<comment type="caution">
    <text evidence="2">The sequence shown here is derived from an EMBL/GenBank/DDBJ whole genome shotgun (WGS) entry which is preliminary data.</text>
</comment>
<dbReference type="EMBL" id="APVH01000066">
    <property type="protein sequence ID" value="EPX75843.1"/>
    <property type="molecule type" value="Genomic_DNA"/>
</dbReference>
<protein>
    <submittedName>
        <fullName evidence="2">Uncharacterized protein</fullName>
    </submittedName>
</protein>
<feature type="region of interest" description="Disordered" evidence="1">
    <location>
        <begin position="46"/>
        <end position="86"/>
    </location>
</feature>
<dbReference type="AlphaFoldDB" id="S9Q894"/>
<reference evidence="3" key="1">
    <citation type="journal article" date="2014" name="Stand. Genomic Sci.">
        <title>Genome sequence of the exopolysaccharide-producing Salipiger mucosus type strain (DSM 16094(T)), a moderately halophilic member of the Roseobacter clade.</title>
        <authorList>
            <person name="Riedel T."/>
            <person name="Spring S."/>
            <person name="Fiebig A."/>
            <person name="Petersen J."/>
            <person name="Kyrpides N.C."/>
            <person name="Goker M."/>
            <person name="Klenk H.P."/>
        </authorList>
    </citation>
    <scope>NUCLEOTIDE SEQUENCE [LARGE SCALE GENOMIC DNA]</scope>
    <source>
        <strain evidence="3">DSM 16094</strain>
    </source>
</reference>
<keyword evidence="3" id="KW-1185">Reference proteome</keyword>
<evidence type="ECO:0000313" key="2">
    <source>
        <dbReference type="EMBL" id="EPX75843.1"/>
    </source>
</evidence>
<organism evidence="2 3">
    <name type="scientific">Salipiger mucosus DSM 16094</name>
    <dbReference type="NCBI Taxonomy" id="1123237"/>
    <lineage>
        <taxon>Bacteria</taxon>
        <taxon>Pseudomonadati</taxon>
        <taxon>Pseudomonadota</taxon>
        <taxon>Alphaproteobacteria</taxon>
        <taxon>Rhodobacterales</taxon>
        <taxon>Roseobacteraceae</taxon>
        <taxon>Salipiger</taxon>
    </lineage>
</organism>
<accession>S9Q894</accession>
<dbReference type="Proteomes" id="UP000015347">
    <property type="component" value="Unassembled WGS sequence"/>
</dbReference>
<proteinExistence type="predicted"/>
<feature type="region of interest" description="Disordered" evidence="1">
    <location>
        <begin position="1"/>
        <end position="20"/>
    </location>
</feature>
<evidence type="ECO:0000313" key="3">
    <source>
        <dbReference type="Proteomes" id="UP000015347"/>
    </source>
</evidence>
<sequence length="86" mass="9159">MKRVFTYNKMPSQQPRDHVLAGPSQKFCQELSARARAELSIQIQSLAGETPPTPVPVGPGSGLPAASGRKAPGAIARPRRPGESRL</sequence>
<evidence type="ECO:0000256" key="1">
    <source>
        <dbReference type="SAM" id="MobiDB-lite"/>
    </source>
</evidence>
<gene>
    <name evidence="2" type="ORF">Salmuc_03130</name>
</gene>
<name>S9Q894_9RHOB</name>
<dbReference type="HOGENOM" id="CLU_2496092_0_0_5"/>